<proteinExistence type="predicted"/>
<dbReference type="EMBL" id="QWDE01000003">
    <property type="protein sequence ID" value="RFZ82077.1"/>
    <property type="molecule type" value="Genomic_DNA"/>
</dbReference>
<gene>
    <name evidence="1" type="ORF">DYU05_15720</name>
</gene>
<accession>A0A3E2NM35</accession>
<dbReference type="Proteomes" id="UP000260823">
    <property type="component" value="Unassembled WGS sequence"/>
</dbReference>
<reference evidence="1 2" key="1">
    <citation type="submission" date="2018-08" db="EMBL/GenBank/DDBJ databases">
        <title>Mucilaginibacter terrae sp. nov., isolated from manganese diggings.</title>
        <authorList>
            <person name="Huang Y."/>
            <person name="Zhou Z."/>
        </authorList>
    </citation>
    <scope>NUCLEOTIDE SEQUENCE [LARGE SCALE GENOMIC DNA]</scope>
    <source>
        <strain evidence="1 2">ZH6</strain>
    </source>
</reference>
<dbReference type="AlphaFoldDB" id="A0A3E2NM35"/>
<protein>
    <recommendedName>
        <fullName evidence="3">DUF2489 domain-containing protein</fullName>
    </recommendedName>
</protein>
<comment type="caution">
    <text evidence="1">The sequence shown here is derived from an EMBL/GenBank/DDBJ whole genome shotgun (WGS) entry which is preliminary data.</text>
</comment>
<keyword evidence="2" id="KW-1185">Reference proteome</keyword>
<name>A0A3E2NM35_9SPHI</name>
<organism evidence="1 2">
    <name type="scientific">Mucilaginibacter terrenus</name>
    <dbReference type="NCBI Taxonomy" id="2482727"/>
    <lineage>
        <taxon>Bacteria</taxon>
        <taxon>Pseudomonadati</taxon>
        <taxon>Bacteroidota</taxon>
        <taxon>Sphingobacteriia</taxon>
        <taxon>Sphingobacteriales</taxon>
        <taxon>Sphingobacteriaceae</taxon>
        <taxon>Mucilaginibacter</taxon>
    </lineage>
</organism>
<evidence type="ECO:0000313" key="2">
    <source>
        <dbReference type="Proteomes" id="UP000260823"/>
    </source>
</evidence>
<sequence>MGKLAGKQFNLNYMTLNQHAEFKRNNLIKKLVSNSRAIISNQIALPLGVKKMNMIISWIAHIEPIGNINLTVFKEYMSETGNLPLGSERLHYNPEFLKLQDEQLDRITIRFKAEVIDKCFEIIKNYADPISG</sequence>
<evidence type="ECO:0008006" key="3">
    <source>
        <dbReference type="Google" id="ProtNLM"/>
    </source>
</evidence>
<evidence type="ECO:0000313" key="1">
    <source>
        <dbReference type="EMBL" id="RFZ82077.1"/>
    </source>
</evidence>
<dbReference type="OrthoDB" id="5918022at2"/>
<dbReference type="RefSeq" id="WP_117384103.1">
    <property type="nucleotide sequence ID" value="NZ_QWDE01000003.1"/>
</dbReference>